<dbReference type="OrthoDB" id="1079888at2"/>
<evidence type="ECO:0000313" key="2">
    <source>
        <dbReference type="EMBL" id="RUL58457.1"/>
    </source>
</evidence>
<reference evidence="2 3" key="1">
    <citation type="submission" date="2018-12" db="EMBL/GenBank/DDBJ databases">
        <title>Genome sequencing of Prevotella sp. KCOM 3155 (= JS262).</title>
        <authorList>
            <person name="Kook J.-K."/>
            <person name="Park S.-N."/>
            <person name="Lim Y.K."/>
        </authorList>
    </citation>
    <scope>NUCLEOTIDE SEQUENCE [LARGE SCALE GENOMIC DNA]</scope>
    <source>
        <strain evidence="2 3">KCOM 3155</strain>
    </source>
</reference>
<dbReference type="PROSITE" id="PS51257">
    <property type="entry name" value="PROKAR_LIPOPROTEIN"/>
    <property type="match status" value="1"/>
</dbReference>
<dbReference type="CDD" id="cd03524">
    <property type="entry name" value="RPA2_OBF_family"/>
    <property type="match status" value="1"/>
</dbReference>
<dbReference type="RefSeq" id="WP_126677554.1">
    <property type="nucleotide sequence ID" value="NZ_RYYU01000001.1"/>
</dbReference>
<evidence type="ECO:0000256" key="1">
    <source>
        <dbReference type="SAM" id="SignalP"/>
    </source>
</evidence>
<keyword evidence="1" id="KW-0732">Signal</keyword>
<organism evidence="2 3">
    <name type="scientific">Prevotella koreensis</name>
    <dbReference type="NCBI Taxonomy" id="2490854"/>
    <lineage>
        <taxon>Bacteria</taxon>
        <taxon>Pseudomonadati</taxon>
        <taxon>Bacteroidota</taxon>
        <taxon>Bacteroidia</taxon>
        <taxon>Bacteroidales</taxon>
        <taxon>Prevotellaceae</taxon>
        <taxon>Prevotella</taxon>
    </lineage>
</organism>
<comment type="caution">
    <text evidence="2">The sequence shown here is derived from an EMBL/GenBank/DDBJ whole genome shotgun (WGS) entry which is preliminary data.</text>
</comment>
<proteinExistence type="predicted"/>
<gene>
    <name evidence="2" type="ORF">EHV08_00840</name>
</gene>
<feature type="chain" id="PRO_5019042189" description="DNA-binding protein" evidence="1">
    <location>
        <begin position="22"/>
        <end position="444"/>
    </location>
</feature>
<protein>
    <recommendedName>
        <fullName evidence="4">DNA-binding protein</fullName>
    </recommendedName>
</protein>
<sequence>MKKIIYSVIMIAMATFTMTSCEDVPAPYGFPEEDGGKVNPPLVDPKGTGTEADPYNVAAALNLIKAMSQDDVTDEIFVKGKISTIDKVDVNYGNAVYYISDDGSSSNQLQVFRGLYLGGAKFTQEDQIKVGDEVIVKGKCKNFKGNTPEFEAGSIITSLNGQLPEKPGKPNTKFDPTGNGTLATPYNVAAVLQTFYELESGQSSEDSVYVKGKIVGTPAIDTGTYGNATYEIAQDGSEGDDKLKIFRGLDLGKQKFTDAGKIKEGDEVIVYGKVTMYNGALQLAQGNYLIAINGGQGSGIKRTVEGNVITIDDTSLSAAEGVSAVLVDLSQQGWADKQEEGLNINNEEYSIVFAKGESATTPKYYDATKGVRMYAKNLFTITGKAHKIKKIVLECETAGGNVYVGNNEMTVKNEDKVMTVCNDYSANKGGVQLRVKKITITFGK</sequence>
<dbReference type="EMBL" id="RYYU01000001">
    <property type="protein sequence ID" value="RUL58457.1"/>
    <property type="molecule type" value="Genomic_DNA"/>
</dbReference>
<keyword evidence="3" id="KW-1185">Reference proteome</keyword>
<evidence type="ECO:0008006" key="4">
    <source>
        <dbReference type="Google" id="ProtNLM"/>
    </source>
</evidence>
<name>A0A432LIY4_9BACT</name>
<feature type="signal peptide" evidence="1">
    <location>
        <begin position="1"/>
        <end position="21"/>
    </location>
</feature>
<dbReference type="Proteomes" id="UP000278983">
    <property type="component" value="Unassembled WGS sequence"/>
</dbReference>
<dbReference type="AlphaFoldDB" id="A0A432LIY4"/>
<evidence type="ECO:0000313" key="3">
    <source>
        <dbReference type="Proteomes" id="UP000278983"/>
    </source>
</evidence>
<accession>A0A432LIY4</accession>